<dbReference type="Proteomes" id="UP001346149">
    <property type="component" value="Unassembled WGS sequence"/>
</dbReference>
<dbReference type="InterPro" id="IPR008271">
    <property type="entry name" value="Ser/Thr_kinase_AS"/>
</dbReference>
<evidence type="ECO:0000313" key="3">
    <source>
        <dbReference type="Proteomes" id="UP001346149"/>
    </source>
</evidence>
<gene>
    <name evidence="2" type="ORF">SAY86_020890</name>
</gene>
<evidence type="ECO:0000313" key="2">
    <source>
        <dbReference type="EMBL" id="KAK4800403.1"/>
    </source>
</evidence>
<dbReference type="InterPro" id="IPR000719">
    <property type="entry name" value="Prot_kinase_dom"/>
</dbReference>
<accession>A0AAN7RL34</accession>
<keyword evidence="3" id="KW-1185">Reference proteome</keyword>
<dbReference type="InterPro" id="IPR011009">
    <property type="entry name" value="Kinase-like_dom_sf"/>
</dbReference>
<dbReference type="PROSITE" id="PS50011">
    <property type="entry name" value="PROTEIN_KINASE_DOM"/>
    <property type="match status" value="1"/>
</dbReference>
<dbReference type="GO" id="GO:0005524">
    <property type="term" value="F:ATP binding"/>
    <property type="evidence" value="ECO:0007669"/>
    <property type="project" value="InterPro"/>
</dbReference>
<protein>
    <recommendedName>
        <fullName evidence="1">Protein kinase domain-containing protein</fullName>
    </recommendedName>
</protein>
<evidence type="ECO:0000259" key="1">
    <source>
        <dbReference type="PROSITE" id="PS50011"/>
    </source>
</evidence>
<dbReference type="GO" id="GO:0004672">
    <property type="term" value="F:protein kinase activity"/>
    <property type="evidence" value="ECO:0007669"/>
    <property type="project" value="InterPro"/>
</dbReference>
<proteinExistence type="predicted"/>
<organism evidence="2 3">
    <name type="scientific">Trapa natans</name>
    <name type="common">Water chestnut</name>
    <dbReference type="NCBI Taxonomy" id="22666"/>
    <lineage>
        <taxon>Eukaryota</taxon>
        <taxon>Viridiplantae</taxon>
        <taxon>Streptophyta</taxon>
        <taxon>Embryophyta</taxon>
        <taxon>Tracheophyta</taxon>
        <taxon>Spermatophyta</taxon>
        <taxon>Magnoliopsida</taxon>
        <taxon>eudicotyledons</taxon>
        <taxon>Gunneridae</taxon>
        <taxon>Pentapetalae</taxon>
        <taxon>rosids</taxon>
        <taxon>malvids</taxon>
        <taxon>Myrtales</taxon>
        <taxon>Lythraceae</taxon>
        <taxon>Trapa</taxon>
    </lineage>
</organism>
<dbReference type="Gene3D" id="3.30.200.20">
    <property type="entry name" value="Phosphorylase Kinase, domain 1"/>
    <property type="match status" value="1"/>
</dbReference>
<dbReference type="EMBL" id="JAXQNO010000003">
    <property type="protein sequence ID" value="KAK4800403.1"/>
    <property type="molecule type" value="Genomic_DNA"/>
</dbReference>
<comment type="caution">
    <text evidence="2">The sequence shown here is derived from an EMBL/GenBank/DDBJ whole genome shotgun (WGS) entry which is preliminary data.</text>
</comment>
<dbReference type="SMART" id="SM00220">
    <property type="entry name" value="S_TKc"/>
    <property type="match status" value="1"/>
</dbReference>
<dbReference type="Pfam" id="PF00069">
    <property type="entry name" value="Pkinase"/>
    <property type="match status" value="1"/>
</dbReference>
<dbReference type="PROSITE" id="PS00108">
    <property type="entry name" value="PROTEIN_KINASE_ST"/>
    <property type="match status" value="1"/>
</dbReference>
<dbReference type="SUPFAM" id="SSF56112">
    <property type="entry name" value="Protein kinase-like (PK-like)"/>
    <property type="match status" value="1"/>
</dbReference>
<dbReference type="PANTHER" id="PTHR47987:SF37">
    <property type="entry name" value="PROTEIN KINASE DOMAIN-CONTAINING PROTEIN"/>
    <property type="match status" value="1"/>
</dbReference>
<reference evidence="2 3" key="1">
    <citation type="journal article" date="2023" name="Hortic Res">
        <title>Pangenome of water caltrop reveals structural variations and asymmetric subgenome divergence after allopolyploidization.</title>
        <authorList>
            <person name="Zhang X."/>
            <person name="Chen Y."/>
            <person name="Wang L."/>
            <person name="Yuan Y."/>
            <person name="Fang M."/>
            <person name="Shi L."/>
            <person name="Lu R."/>
            <person name="Comes H.P."/>
            <person name="Ma Y."/>
            <person name="Chen Y."/>
            <person name="Huang G."/>
            <person name="Zhou Y."/>
            <person name="Zheng Z."/>
            <person name="Qiu Y."/>
        </authorList>
    </citation>
    <scope>NUCLEOTIDE SEQUENCE [LARGE SCALE GENOMIC DNA]</scope>
    <source>
        <strain evidence="2">F231</strain>
    </source>
</reference>
<dbReference type="Gene3D" id="1.10.510.10">
    <property type="entry name" value="Transferase(Phosphotransferase) domain 1"/>
    <property type="match status" value="1"/>
</dbReference>
<feature type="domain" description="Protein kinase" evidence="1">
    <location>
        <begin position="107"/>
        <end position="342"/>
    </location>
</feature>
<dbReference type="InterPro" id="IPR046958">
    <property type="entry name" value="RBK1/2/STUNTED"/>
</dbReference>
<sequence>MGFRRDSSATNHCPDSTGLRIKTIIGKMIWDFGLSCIFPPDKQSPDQTTEEGDHPNMENNRASAAGGWAALNNADPQSVHLSFRFSLIELDSLVFSYAEILSATCNFKEGRVLVRGALGCVFRGRVGFMRTAVAIKQLDKYNKESTKSFCRELMIASSLSNPNIAPLLGYCIDPEGGLFLVYKYISGGSLERHFYNRKKGKMSREALPWSARYKVAIGTGEAIRYLHNGTERCIVHRDIKPSNILLSSKKIPKLCDFGLASWTSAPSVPFLCKTVKGTFGQNPFCGEEQKQFEKCLIHSSNAIGEMPTKFYSQRKCEFHSHLALVMLGVPELEYYYDHLFCP</sequence>
<name>A0AAN7RL34_TRANT</name>
<dbReference type="AlphaFoldDB" id="A0AAN7RL34"/>
<dbReference type="PANTHER" id="PTHR47987">
    <property type="entry name" value="OS08G0249100 PROTEIN"/>
    <property type="match status" value="1"/>
</dbReference>